<reference evidence="1" key="1">
    <citation type="submission" date="2018-05" db="EMBL/GenBank/DDBJ databases">
        <title>Draft genome of Mucuna pruriens seed.</title>
        <authorList>
            <person name="Nnadi N.E."/>
            <person name="Vos R."/>
            <person name="Hasami M.H."/>
            <person name="Devisetty U.K."/>
            <person name="Aguiy J.C."/>
        </authorList>
    </citation>
    <scope>NUCLEOTIDE SEQUENCE [LARGE SCALE GENOMIC DNA]</scope>
    <source>
        <strain evidence="1">JCA_2017</strain>
    </source>
</reference>
<sequence>MGRHEDDVLRKVLRKVLPCLQNNINQKKDMWYKLLIQYFYKGMILMDKSMIDVASGRALMDQPQLPQKI</sequence>
<evidence type="ECO:0000313" key="2">
    <source>
        <dbReference type="Proteomes" id="UP000257109"/>
    </source>
</evidence>
<proteinExistence type="predicted"/>
<dbReference type="EMBL" id="QJKJ01004337">
    <property type="protein sequence ID" value="RDX94574.1"/>
    <property type="molecule type" value="Genomic_DNA"/>
</dbReference>
<accession>A0A371GVJ3</accession>
<feature type="non-terminal residue" evidence="1">
    <location>
        <position position="1"/>
    </location>
</feature>
<gene>
    <name evidence="1" type="ORF">CR513_23034</name>
</gene>
<name>A0A371GVJ3_MUCPR</name>
<comment type="caution">
    <text evidence="1">The sequence shown here is derived from an EMBL/GenBank/DDBJ whole genome shotgun (WGS) entry which is preliminary data.</text>
</comment>
<organism evidence="1 2">
    <name type="scientific">Mucuna pruriens</name>
    <name type="common">Velvet bean</name>
    <name type="synonym">Dolichos pruriens</name>
    <dbReference type="NCBI Taxonomy" id="157652"/>
    <lineage>
        <taxon>Eukaryota</taxon>
        <taxon>Viridiplantae</taxon>
        <taxon>Streptophyta</taxon>
        <taxon>Embryophyta</taxon>
        <taxon>Tracheophyta</taxon>
        <taxon>Spermatophyta</taxon>
        <taxon>Magnoliopsida</taxon>
        <taxon>eudicotyledons</taxon>
        <taxon>Gunneridae</taxon>
        <taxon>Pentapetalae</taxon>
        <taxon>rosids</taxon>
        <taxon>fabids</taxon>
        <taxon>Fabales</taxon>
        <taxon>Fabaceae</taxon>
        <taxon>Papilionoideae</taxon>
        <taxon>50 kb inversion clade</taxon>
        <taxon>NPAAA clade</taxon>
        <taxon>indigoferoid/millettioid clade</taxon>
        <taxon>Phaseoleae</taxon>
        <taxon>Mucuna</taxon>
    </lineage>
</organism>
<evidence type="ECO:0000313" key="1">
    <source>
        <dbReference type="EMBL" id="RDX94574.1"/>
    </source>
</evidence>
<dbReference type="Proteomes" id="UP000257109">
    <property type="component" value="Unassembled WGS sequence"/>
</dbReference>
<keyword evidence="2" id="KW-1185">Reference proteome</keyword>
<protein>
    <submittedName>
        <fullName evidence="1">Uncharacterized protein</fullName>
    </submittedName>
</protein>
<dbReference type="AlphaFoldDB" id="A0A371GVJ3"/>
<dbReference type="OrthoDB" id="1689420at2759"/>